<dbReference type="Proteomes" id="UP001472677">
    <property type="component" value="Unassembled WGS sequence"/>
</dbReference>
<accession>A0ABR2EQY0</accession>
<dbReference type="EMBL" id="JBBPBM010000011">
    <property type="protein sequence ID" value="KAK8564416.1"/>
    <property type="molecule type" value="Genomic_DNA"/>
</dbReference>
<name>A0ABR2EQY0_9ROSI</name>
<reference evidence="1 2" key="1">
    <citation type="journal article" date="2024" name="G3 (Bethesda)">
        <title>Genome assembly of Hibiscus sabdariffa L. provides insights into metabolisms of medicinal natural products.</title>
        <authorList>
            <person name="Kim T."/>
        </authorList>
    </citation>
    <scope>NUCLEOTIDE SEQUENCE [LARGE SCALE GENOMIC DNA]</scope>
    <source>
        <strain evidence="1">TK-2024</strain>
        <tissue evidence="1">Old leaves</tissue>
    </source>
</reference>
<gene>
    <name evidence="1" type="ORF">V6N12_036540</name>
</gene>
<organism evidence="1 2">
    <name type="scientific">Hibiscus sabdariffa</name>
    <name type="common">roselle</name>
    <dbReference type="NCBI Taxonomy" id="183260"/>
    <lineage>
        <taxon>Eukaryota</taxon>
        <taxon>Viridiplantae</taxon>
        <taxon>Streptophyta</taxon>
        <taxon>Embryophyta</taxon>
        <taxon>Tracheophyta</taxon>
        <taxon>Spermatophyta</taxon>
        <taxon>Magnoliopsida</taxon>
        <taxon>eudicotyledons</taxon>
        <taxon>Gunneridae</taxon>
        <taxon>Pentapetalae</taxon>
        <taxon>rosids</taxon>
        <taxon>malvids</taxon>
        <taxon>Malvales</taxon>
        <taxon>Malvaceae</taxon>
        <taxon>Malvoideae</taxon>
        <taxon>Hibiscus</taxon>
    </lineage>
</organism>
<sequence>MCSSIPLEAAVKQGVLKDARTEPELKVVAVSQMLFAEIVVLGFAMDGKICAGAQIVIDLYGGFFRNQREGVSHDQKQQKME</sequence>
<keyword evidence="2" id="KW-1185">Reference proteome</keyword>
<comment type="caution">
    <text evidence="1">The sequence shown here is derived from an EMBL/GenBank/DDBJ whole genome shotgun (WGS) entry which is preliminary data.</text>
</comment>
<protein>
    <submittedName>
        <fullName evidence="1">Uncharacterized protein</fullName>
    </submittedName>
</protein>
<proteinExistence type="predicted"/>
<evidence type="ECO:0000313" key="2">
    <source>
        <dbReference type="Proteomes" id="UP001472677"/>
    </source>
</evidence>
<evidence type="ECO:0000313" key="1">
    <source>
        <dbReference type="EMBL" id="KAK8564416.1"/>
    </source>
</evidence>